<name>A0A8K0WY12_9PEZI</name>
<evidence type="ECO:0000256" key="3">
    <source>
        <dbReference type="ARBA" id="ARBA00023274"/>
    </source>
</evidence>
<reference evidence="4" key="1">
    <citation type="journal article" date="2021" name="Nat. Commun.">
        <title>Genetic determinants of endophytism in the Arabidopsis root mycobiome.</title>
        <authorList>
            <person name="Mesny F."/>
            <person name="Miyauchi S."/>
            <person name="Thiergart T."/>
            <person name="Pickel B."/>
            <person name="Atanasova L."/>
            <person name="Karlsson M."/>
            <person name="Huettel B."/>
            <person name="Barry K.W."/>
            <person name="Haridas S."/>
            <person name="Chen C."/>
            <person name="Bauer D."/>
            <person name="Andreopoulos W."/>
            <person name="Pangilinan J."/>
            <person name="LaButti K."/>
            <person name="Riley R."/>
            <person name="Lipzen A."/>
            <person name="Clum A."/>
            <person name="Drula E."/>
            <person name="Henrissat B."/>
            <person name="Kohler A."/>
            <person name="Grigoriev I.V."/>
            <person name="Martin F.M."/>
            <person name="Hacquard S."/>
        </authorList>
    </citation>
    <scope>NUCLEOTIDE SEQUENCE</scope>
    <source>
        <strain evidence="4">MPI-CAGE-AT-0016</strain>
    </source>
</reference>
<dbReference type="AlphaFoldDB" id="A0A8K0WY12"/>
<gene>
    <name evidence="4" type="ORF">B0T11DRAFT_302841</name>
</gene>
<evidence type="ECO:0000313" key="4">
    <source>
        <dbReference type="EMBL" id="KAH7347670.1"/>
    </source>
</evidence>
<protein>
    <submittedName>
        <fullName evidence="4">Mitochondrial ribosomal protein S18</fullName>
    </submittedName>
</protein>
<keyword evidence="3" id="KW-0687">Ribonucleoprotein</keyword>
<dbReference type="OrthoDB" id="1654884at2759"/>
<dbReference type="Proteomes" id="UP000813385">
    <property type="component" value="Unassembled WGS sequence"/>
</dbReference>
<evidence type="ECO:0000256" key="2">
    <source>
        <dbReference type="ARBA" id="ARBA00022980"/>
    </source>
</evidence>
<evidence type="ECO:0000313" key="5">
    <source>
        <dbReference type="Proteomes" id="UP000813385"/>
    </source>
</evidence>
<dbReference type="EMBL" id="JAGPXD010000007">
    <property type="protein sequence ID" value="KAH7347670.1"/>
    <property type="molecule type" value="Genomic_DNA"/>
</dbReference>
<comment type="caution">
    <text evidence="4">The sequence shown here is derived from an EMBL/GenBank/DDBJ whole genome shotgun (WGS) entry which is preliminary data.</text>
</comment>
<organism evidence="4 5">
    <name type="scientific">Plectosphaerella cucumerina</name>
    <dbReference type="NCBI Taxonomy" id="40658"/>
    <lineage>
        <taxon>Eukaryota</taxon>
        <taxon>Fungi</taxon>
        <taxon>Dikarya</taxon>
        <taxon>Ascomycota</taxon>
        <taxon>Pezizomycotina</taxon>
        <taxon>Sordariomycetes</taxon>
        <taxon>Hypocreomycetidae</taxon>
        <taxon>Glomerellales</taxon>
        <taxon>Plectosphaerellaceae</taxon>
        <taxon>Plectosphaerella</taxon>
    </lineage>
</organism>
<dbReference type="GO" id="GO:0003735">
    <property type="term" value="F:structural constituent of ribosome"/>
    <property type="evidence" value="ECO:0007669"/>
    <property type="project" value="InterPro"/>
</dbReference>
<dbReference type="HAMAP" id="MF_01310">
    <property type="entry name" value="Ribosomal_uS11"/>
    <property type="match status" value="1"/>
</dbReference>
<proteinExistence type="inferred from homology"/>
<dbReference type="Pfam" id="PF00411">
    <property type="entry name" value="Ribosomal_S11"/>
    <property type="match status" value="1"/>
</dbReference>
<keyword evidence="5" id="KW-1185">Reference proteome</keyword>
<dbReference type="GO" id="GO:0006412">
    <property type="term" value="P:translation"/>
    <property type="evidence" value="ECO:0007669"/>
    <property type="project" value="InterPro"/>
</dbReference>
<dbReference type="SUPFAM" id="SSF53137">
    <property type="entry name" value="Translational machinery components"/>
    <property type="match status" value="1"/>
</dbReference>
<dbReference type="GO" id="GO:0005840">
    <property type="term" value="C:ribosome"/>
    <property type="evidence" value="ECO:0007669"/>
    <property type="project" value="UniProtKB-KW"/>
</dbReference>
<dbReference type="PANTHER" id="PTHR11759">
    <property type="entry name" value="40S RIBOSOMAL PROTEIN S14/30S RIBOSOMAL PROTEIN S11"/>
    <property type="match status" value="1"/>
</dbReference>
<sequence length="241" mass="26214">MSVPSTCRLLAQAGLRTAFRPSLAPRCGTFLARRAISQSPPTQAEPPKPATSSILTSLYGAASPAQSAASTPSKAPDVASSMADLMGNVLNVKGTTPSREYSPTHDIGALVSEKPDALEPYHMHVYSHKHNTHVTVTKPDRGAIISMSCGNIGFRKARRKTYDAAYQLMAYVLERLKYAGWEPKINRIELVLRGFGQGREACVKVLMAPEGLKWRQKIVRVADGTRVKFGGTRSPNPKRRG</sequence>
<keyword evidence="2 4" id="KW-0689">Ribosomal protein</keyword>
<comment type="similarity">
    <text evidence="1">Belongs to the universal ribosomal protein uS11 family.</text>
</comment>
<dbReference type="InterPro" id="IPR036967">
    <property type="entry name" value="Ribosomal_uS11_sf"/>
</dbReference>
<dbReference type="InterPro" id="IPR001971">
    <property type="entry name" value="Ribosomal_uS11"/>
</dbReference>
<accession>A0A8K0WY12</accession>
<dbReference type="Gene3D" id="3.30.420.80">
    <property type="entry name" value="Ribosomal protein S11"/>
    <property type="match status" value="1"/>
</dbReference>
<dbReference type="GO" id="GO:1990904">
    <property type="term" value="C:ribonucleoprotein complex"/>
    <property type="evidence" value="ECO:0007669"/>
    <property type="project" value="UniProtKB-KW"/>
</dbReference>
<evidence type="ECO:0000256" key="1">
    <source>
        <dbReference type="ARBA" id="ARBA00006194"/>
    </source>
</evidence>